<dbReference type="SFLD" id="SFLDG01384">
    <property type="entry name" value="thioether_bond_formation_requi"/>
    <property type="match status" value="1"/>
</dbReference>
<evidence type="ECO:0000313" key="10">
    <source>
        <dbReference type="Proteomes" id="UP000823891"/>
    </source>
</evidence>
<keyword evidence="6" id="KW-0411">Iron-sulfur</keyword>
<comment type="caution">
    <text evidence="9">The sequence shown here is derived from an EMBL/GenBank/DDBJ whole genome shotgun (WGS) entry which is preliminary data.</text>
</comment>
<keyword evidence="5" id="KW-0408">Iron</keyword>
<evidence type="ECO:0000256" key="2">
    <source>
        <dbReference type="ARBA" id="ARBA00022485"/>
    </source>
</evidence>
<sequence length="711" mass="81724">MVSENYKIGRGVPTWRDGSAQSISFVVTEDCNLRCKYCYITHKSTNEKMSFDVARQFIDYILSGKVHCAPAVILDFIGGEPFLEVDLIDQICDYFKIKTYELQHPWFWNYRFNFSTNGINFGSQKVQNYLMKNKGKVSVCLTIDGNKEKHDLQRVFPDGTGSYDSVVANIPLYLKEFSPNTKVTYASDDLIYLKDSIVNLWNLGITEVAANVVFEDVWKEGDDTILEDQLKQLADYILENGLYRKVRCTFFSDSIGGYLKEQFLDKPTCGAGKMIALGPDGKFYPCIRYKDYSLNDKKEWLIGDITHGLDMEKIRPFMVAGNRFQSDPECLSCPVGQGCSHCQGFNYDEADTDTNFQRAKYICKMHKARVRANEYYFAQLQNRYGIKRAWHPDRRKMYFLLSDNYVNFCCYRNERTLESTTMDIRMLERGLNYCIENFFEAVLIHPKARIIDITLPQIKEFSVCHMVSGSLYDEASRRYCNVLPVFEAGEADTASGPQIDNCVLNITETNIRSLAGEVISLLRKAQRVNVNIHELSPSFPEQEYREQLIKIEQVLIGFPSKECNLITDRLYLKNFSNCKAGERAFTLAPNGDIYTCAGLYEAGLEQSIGNLQYGMTNHKNPQLYSMKYHPICQTCDAYQCRNCIYQNKKGTAEVNVSPSYQCRKSHIEREVSQKYQTDIAWPGERIPDISYLDPISNIPGIQNSTYSFYQT</sequence>
<dbReference type="AlphaFoldDB" id="A0A9D2SNT9"/>
<dbReference type="GO" id="GO:0051539">
    <property type="term" value="F:4 iron, 4 sulfur cluster binding"/>
    <property type="evidence" value="ECO:0007669"/>
    <property type="project" value="UniProtKB-KW"/>
</dbReference>
<dbReference type="Gene3D" id="3.20.20.70">
    <property type="entry name" value="Aldolase class I"/>
    <property type="match status" value="2"/>
</dbReference>
<keyword evidence="4" id="KW-0479">Metal-binding</keyword>
<dbReference type="InterPro" id="IPR023867">
    <property type="entry name" value="Sulphatase_maturase_rSAM"/>
</dbReference>
<comment type="cofactor">
    <cofactor evidence="1">
        <name>[4Fe-4S] cluster</name>
        <dbReference type="ChEBI" id="CHEBI:49883"/>
    </cofactor>
</comment>
<evidence type="ECO:0000256" key="5">
    <source>
        <dbReference type="ARBA" id="ARBA00023004"/>
    </source>
</evidence>
<dbReference type="InterPro" id="IPR007197">
    <property type="entry name" value="rSAM"/>
</dbReference>
<dbReference type="SFLD" id="SFLDG01386">
    <property type="entry name" value="main_SPASM_domain-containing"/>
    <property type="match status" value="1"/>
</dbReference>
<dbReference type="InterPro" id="IPR000385">
    <property type="entry name" value="MoaA_NifB_PqqE_Fe-S-bd_CS"/>
</dbReference>
<dbReference type="SFLD" id="SFLDG01067">
    <property type="entry name" value="SPASM/twitch_domain_containing"/>
    <property type="match status" value="1"/>
</dbReference>
<evidence type="ECO:0000256" key="7">
    <source>
        <dbReference type="ARBA" id="ARBA00023601"/>
    </source>
</evidence>
<dbReference type="EMBL" id="DWWS01000021">
    <property type="protein sequence ID" value="HJC23204.1"/>
    <property type="molecule type" value="Genomic_DNA"/>
</dbReference>
<protein>
    <submittedName>
        <fullName evidence="9">Radical SAM peptide maturase, CXXX-repeat target family</fullName>
    </submittedName>
</protein>
<comment type="similarity">
    <text evidence="7">Belongs to the radical SAM superfamily. Anaerobic sulfatase-maturating enzyme family.</text>
</comment>
<dbReference type="GO" id="GO:0046872">
    <property type="term" value="F:metal ion binding"/>
    <property type="evidence" value="ECO:0007669"/>
    <property type="project" value="UniProtKB-KW"/>
</dbReference>
<dbReference type="Proteomes" id="UP000823891">
    <property type="component" value="Unassembled WGS sequence"/>
</dbReference>
<dbReference type="InterPro" id="IPR026412">
    <property type="entry name" value="rSAM_Cxxx_rpt"/>
</dbReference>
<dbReference type="PANTHER" id="PTHR43273:SF3">
    <property type="entry name" value="ANAEROBIC SULFATASE-MATURATING ENZYME HOMOLOG ASLB-RELATED"/>
    <property type="match status" value="1"/>
</dbReference>
<name>A0A9D2SNT9_9FIRM</name>
<dbReference type="NCBIfam" id="TIGR04119">
    <property type="entry name" value="CXXX_matur"/>
    <property type="match status" value="1"/>
</dbReference>
<evidence type="ECO:0000259" key="8">
    <source>
        <dbReference type="Pfam" id="PF04055"/>
    </source>
</evidence>
<dbReference type="InterPro" id="IPR013785">
    <property type="entry name" value="Aldolase_TIM"/>
</dbReference>
<keyword evidence="3" id="KW-0949">S-adenosyl-L-methionine</keyword>
<evidence type="ECO:0000256" key="6">
    <source>
        <dbReference type="ARBA" id="ARBA00023014"/>
    </source>
</evidence>
<dbReference type="InterPro" id="IPR058240">
    <property type="entry name" value="rSAM_sf"/>
</dbReference>
<proteinExistence type="inferred from homology"/>
<feature type="domain" description="Radical SAM core" evidence="8">
    <location>
        <begin position="26"/>
        <end position="183"/>
    </location>
</feature>
<dbReference type="SFLD" id="SFLDS00029">
    <property type="entry name" value="Radical_SAM"/>
    <property type="match status" value="1"/>
</dbReference>
<evidence type="ECO:0000256" key="1">
    <source>
        <dbReference type="ARBA" id="ARBA00001966"/>
    </source>
</evidence>
<dbReference type="SUPFAM" id="SSF102114">
    <property type="entry name" value="Radical SAM enzymes"/>
    <property type="match status" value="1"/>
</dbReference>
<reference evidence="9" key="1">
    <citation type="journal article" date="2021" name="PeerJ">
        <title>Extensive microbial diversity within the chicken gut microbiome revealed by metagenomics and culture.</title>
        <authorList>
            <person name="Gilroy R."/>
            <person name="Ravi A."/>
            <person name="Getino M."/>
            <person name="Pursley I."/>
            <person name="Horton D.L."/>
            <person name="Alikhan N.F."/>
            <person name="Baker D."/>
            <person name="Gharbi K."/>
            <person name="Hall N."/>
            <person name="Watson M."/>
            <person name="Adriaenssens E.M."/>
            <person name="Foster-Nyarko E."/>
            <person name="Jarju S."/>
            <person name="Secka A."/>
            <person name="Antonio M."/>
            <person name="Oren A."/>
            <person name="Chaudhuri R.R."/>
            <person name="La Ragione R."/>
            <person name="Hildebrand F."/>
            <person name="Pallen M.J."/>
        </authorList>
    </citation>
    <scope>NUCLEOTIDE SEQUENCE</scope>
    <source>
        <strain evidence="9">USAMLcec2-132</strain>
    </source>
</reference>
<keyword evidence="2" id="KW-0004">4Fe-4S</keyword>
<dbReference type="GO" id="GO:0016491">
    <property type="term" value="F:oxidoreductase activity"/>
    <property type="evidence" value="ECO:0007669"/>
    <property type="project" value="InterPro"/>
</dbReference>
<dbReference type="PANTHER" id="PTHR43273">
    <property type="entry name" value="ANAEROBIC SULFATASE-MATURATING ENZYME HOMOLOG ASLB-RELATED"/>
    <property type="match status" value="1"/>
</dbReference>
<evidence type="ECO:0000313" key="9">
    <source>
        <dbReference type="EMBL" id="HJC23204.1"/>
    </source>
</evidence>
<evidence type="ECO:0000256" key="3">
    <source>
        <dbReference type="ARBA" id="ARBA00022691"/>
    </source>
</evidence>
<dbReference type="PROSITE" id="PS01305">
    <property type="entry name" value="MOAA_NIFB_PQQE"/>
    <property type="match status" value="1"/>
</dbReference>
<reference evidence="9" key="2">
    <citation type="submission" date="2021-04" db="EMBL/GenBank/DDBJ databases">
        <authorList>
            <person name="Gilroy R."/>
        </authorList>
    </citation>
    <scope>NUCLEOTIDE SEQUENCE</scope>
    <source>
        <strain evidence="9">USAMLcec2-132</strain>
    </source>
</reference>
<dbReference type="NCBIfam" id="TIGR04115">
    <property type="entry name" value="rSAM_Cxxx_rpt"/>
    <property type="match status" value="1"/>
</dbReference>
<gene>
    <name evidence="9" type="ORF">H9761_05810</name>
</gene>
<accession>A0A9D2SNT9</accession>
<evidence type="ECO:0000256" key="4">
    <source>
        <dbReference type="ARBA" id="ARBA00022723"/>
    </source>
</evidence>
<dbReference type="InterPro" id="IPR026401">
    <property type="entry name" value="CXXX_matur"/>
</dbReference>
<dbReference type="Pfam" id="PF04055">
    <property type="entry name" value="Radical_SAM"/>
    <property type="match status" value="1"/>
</dbReference>
<organism evidence="9 10">
    <name type="scientific">Candidatus Eisenbergiella merdavium</name>
    <dbReference type="NCBI Taxonomy" id="2838551"/>
    <lineage>
        <taxon>Bacteria</taxon>
        <taxon>Bacillati</taxon>
        <taxon>Bacillota</taxon>
        <taxon>Clostridia</taxon>
        <taxon>Lachnospirales</taxon>
        <taxon>Lachnospiraceae</taxon>
        <taxon>Eisenbergiella</taxon>
    </lineage>
</organism>